<dbReference type="Proteomes" id="UP000005206">
    <property type="component" value="Chromosome 10"/>
</dbReference>
<proteinExistence type="predicted"/>
<evidence type="ECO:0000313" key="2">
    <source>
        <dbReference type="Proteomes" id="UP000005206"/>
    </source>
</evidence>
<name>C7ZP63_FUSV7</name>
<evidence type="ECO:0000313" key="1">
    <source>
        <dbReference type="EMBL" id="EEU34294.1"/>
    </source>
</evidence>
<reference evidence="1 2" key="1">
    <citation type="journal article" date="2009" name="PLoS Genet.">
        <title>The genome of Nectria haematococca: contribution of supernumerary chromosomes to gene expansion.</title>
        <authorList>
            <person name="Coleman J.J."/>
            <person name="Rounsley S.D."/>
            <person name="Rodriguez-Carres M."/>
            <person name="Kuo A."/>
            <person name="Wasmann C.C."/>
            <person name="Grimwood J."/>
            <person name="Schmutz J."/>
            <person name="Taga M."/>
            <person name="White G.J."/>
            <person name="Zhou S."/>
            <person name="Schwartz D.C."/>
            <person name="Freitag M."/>
            <person name="Ma L.J."/>
            <person name="Danchin E.G."/>
            <person name="Henrissat B."/>
            <person name="Coutinho P.M."/>
            <person name="Nelson D.R."/>
            <person name="Straney D."/>
            <person name="Napoli C.A."/>
            <person name="Barker B.M."/>
            <person name="Gribskov M."/>
            <person name="Rep M."/>
            <person name="Kroken S."/>
            <person name="Molnar I."/>
            <person name="Rensing C."/>
            <person name="Kennell J.C."/>
            <person name="Zamora J."/>
            <person name="Farman M.L."/>
            <person name="Selker E.U."/>
            <person name="Salamov A."/>
            <person name="Shapiro H."/>
            <person name="Pangilinan J."/>
            <person name="Lindquist E."/>
            <person name="Lamers C."/>
            <person name="Grigoriev I.V."/>
            <person name="Geiser D.M."/>
            <person name="Covert S.F."/>
            <person name="Temporini E."/>
            <person name="Vanetten H.D."/>
        </authorList>
    </citation>
    <scope>NUCLEOTIDE SEQUENCE [LARGE SCALE GENOMIC DNA]</scope>
    <source>
        <strain evidence="2">ATCC MYA-4622 / CBS 123669 / FGSC 9596 / NRRL 45880 / 77-13-4</strain>
    </source>
</reference>
<dbReference type="RefSeq" id="XP_003040007.1">
    <property type="nucleotide sequence ID" value="XM_003039961.1"/>
</dbReference>
<dbReference type="OMA" id="RWGFYRT"/>
<organism evidence="1 2">
    <name type="scientific">Fusarium vanettenii (strain ATCC MYA-4622 / CBS 123669 / FGSC 9596 / NRRL 45880 / 77-13-4)</name>
    <name type="common">Fusarium solani subsp. pisi</name>
    <dbReference type="NCBI Taxonomy" id="660122"/>
    <lineage>
        <taxon>Eukaryota</taxon>
        <taxon>Fungi</taxon>
        <taxon>Dikarya</taxon>
        <taxon>Ascomycota</taxon>
        <taxon>Pezizomycotina</taxon>
        <taxon>Sordariomycetes</taxon>
        <taxon>Hypocreomycetidae</taxon>
        <taxon>Hypocreales</taxon>
        <taxon>Nectriaceae</taxon>
        <taxon>Fusarium</taxon>
        <taxon>Fusarium solani species complex</taxon>
        <taxon>Fusarium vanettenii</taxon>
    </lineage>
</organism>
<dbReference type="AlphaFoldDB" id="C7ZP63"/>
<gene>
    <name evidence="1" type="ORF">NECHADRAFT_85609</name>
</gene>
<dbReference type="eggNOG" id="ENOG502SQII">
    <property type="taxonomic scope" value="Eukaryota"/>
</dbReference>
<dbReference type="VEuPathDB" id="FungiDB:NECHADRAFT_85609"/>
<dbReference type="InParanoid" id="C7ZP63"/>
<dbReference type="OrthoDB" id="3582307at2759"/>
<dbReference type="KEGG" id="nhe:NECHADRAFT_85609"/>
<dbReference type="HOGENOM" id="CLU_1180509_0_0_1"/>
<accession>C7ZP63</accession>
<dbReference type="EMBL" id="GG698970">
    <property type="protein sequence ID" value="EEU34294.1"/>
    <property type="molecule type" value="Genomic_DNA"/>
</dbReference>
<protein>
    <submittedName>
        <fullName evidence="1">Uncharacterized protein</fullName>
    </submittedName>
</protein>
<sequence length="235" mass="27836">MILKLWFEFNYIALPCKLASYAPFATSVLQLQTLQWRAVSRQHLKRIPDGLLFQAASKITTSSSIQDKQFCNQPPDVIHQACSTTVAHTQRLLLRWHRSLRLQKQEPSWYRDRLREELYERRQAKTLCQKLSETADVFYITSRSHHDGYPLRRLPSFAFSHLLVYAYLLPKYTLRWKFYRLAAYLCSSPNPGFVREVVNPAKDHKLHEVASRHSIDPETFARVCRRLRYFWPLLP</sequence>
<keyword evidence="2" id="KW-1185">Reference proteome</keyword>
<dbReference type="GeneID" id="9677646"/>